<comment type="similarity">
    <text evidence="2">Belongs to the mitochondrion-specific ribosomal protein mS26 family.</text>
</comment>
<comment type="subcellular location">
    <subcellularLocation>
        <location evidence="1">Mitochondrion</location>
    </subcellularLocation>
</comment>
<dbReference type="HOGENOM" id="CLU_104778_1_0_1"/>
<evidence type="ECO:0000256" key="2">
    <source>
        <dbReference type="ARBA" id="ARBA00009672"/>
    </source>
</evidence>
<dbReference type="AlphaFoldDB" id="Q16XP5"/>
<evidence type="ECO:0000313" key="9">
    <source>
        <dbReference type="EMBL" id="EAT39397.1"/>
    </source>
</evidence>
<reference evidence="9" key="1">
    <citation type="submission" date="2005-10" db="EMBL/GenBank/DDBJ databases">
        <authorList>
            <person name="Loftus B.J."/>
            <person name="Nene V.M."/>
            <person name="Hannick L.I."/>
            <person name="Bidwell S."/>
            <person name="Haas B."/>
            <person name="Amedeo P."/>
            <person name="Orvis J."/>
            <person name="Wortman J.R."/>
            <person name="White O.R."/>
            <person name="Salzberg S."/>
            <person name="Shumway M."/>
            <person name="Koo H."/>
            <person name="Zhao Y."/>
            <person name="Holmes M."/>
            <person name="Miller J."/>
            <person name="Schatz M."/>
            <person name="Pop M."/>
            <person name="Pai G."/>
            <person name="Utterback T."/>
            <person name="Rogers Y.-H."/>
            <person name="Kravitz S."/>
            <person name="Fraser C.M."/>
        </authorList>
    </citation>
    <scope>NUCLEOTIDE SEQUENCE</scope>
    <source>
        <strain evidence="9">Liverpool</strain>
    </source>
</reference>
<evidence type="ECO:0000256" key="8">
    <source>
        <dbReference type="ARBA" id="ARBA00035344"/>
    </source>
</evidence>
<evidence type="ECO:0000256" key="3">
    <source>
        <dbReference type="ARBA" id="ARBA00022946"/>
    </source>
</evidence>
<evidence type="ECO:0000256" key="6">
    <source>
        <dbReference type="ARBA" id="ARBA00023274"/>
    </source>
</evidence>
<dbReference type="STRING" id="7159.Q16XP5"/>
<protein>
    <recommendedName>
        <fullName evidence="7">Small ribosomal subunit protein mS26</fullName>
    </recommendedName>
    <alternativeName>
        <fullName evidence="8">28S ribosomal protein S26, mitochondrial</fullName>
    </alternativeName>
</protein>
<evidence type="ECO:0000256" key="4">
    <source>
        <dbReference type="ARBA" id="ARBA00022980"/>
    </source>
</evidence>
<keyword evidence="6" id="KW-0687">Ribonucleoprotein</keyword>
<dbReference type="PANTHER" id="PTHR21035:SF2">
    <property type="entry name" value="SMALL RIBOSOMAL SUBUNIT PROTEIN MS26"/>
    <property type="match status" value="1"/>
</dbReference>
<organism evidence="9 10">
    <name type="scientific">Aedes aegypti</name>
    <name type="common">Yellowfever mosquito</name>
    <name type="synonym">Culex aegypti</name>
    <dbReference type="NCBI Taxonomy" id="7159"/>
    <lineage>
        <taxon>Eukaryota</taxon>
        <taxon>Metazoa</taxon>
        <taxon>Ecdysozoa</taxon>
        <taxon>Arthropoda</taxon>
        <taxon>Hexapoda</taxon>
        <taxon>Insecta</taxon>
        <taxon>Pterygota</taxon>
        <taxon>Neoptera</taxon>
        <taxon>Endopterygota</taxon>
        <taxon>Diptera</taxon>
        <taxon>Nematocera</taxon>
        <taxon>Culicoidea</taxon>
        <taxon>Culicidae</taxon>
        <taxon>Culicinae</taxon>
        <taxon>Aedini</taxon>
        <taxon>Aedes</taxon>
        <taxon>Stegomyia</taxon>
    </lineage>
</organism>
<keyword evidence="5" id="KW-0496">Mitochondrion</keyword>
<dbReference type="OMA" id="WNNQENL"/>
<keyword evidence="3" id="KW-0809">Transit peptide</keyword>
<name>Q16XP5_AEDAE</name>
<evidence type="ECO:0000256" key="7">
    <source>
        <dbReference type="ARBA" id="ARBA00035138"/>
    </source>
</evidence>
<dbReference type="GO" id="GO:0005763">
    <property type="term" value="C:mitochondrial small ribosomal subunit"/>
    <property type="evidence" value="ECO:0007669"/>
    <property type="project" value="InterPro"/>
</dbReference>
<dbReference type="CTD" id="64949"/>
<dbReference type="PANTHER" id="PTHR21035">
    <property type="entry name" value="28S RIBOSOMAL PROTEIN S26, MITOCHONDRIAL"/>
    <property type="match status" value="1"/>
</dbReference>
<dbReference type="Pfam" id="PF14943">
    <property type="entry name" value="MRP-S26"/>
    <property type="match status" value="1"/>
</dbReference>
<dbReference type="eggNOG" id="KOG4691">
    <property type="taxonomic scope" value="Eukaryota"/>
</dbReference>
<dbReference type="OrthoDB" id="5988811at2759"/>
<dbReference type="KEGG" id="aag:5571079"/>
<reference evidence="9" key="2">
    <citation type="journal article" date="2007" name="Science">
        <title>Genome sequence of Aedes aegypti, a major arbovirus vector.</title>
        <authorList>
            <person name="Nene V."/>
            <person name="Wortman J.R."/>
            <person name="Lawson D."/>
            <person name="Haas B."/>
            <person name="Kodira C."/>
            <person name="Tu Z.J."/>
            <person name="Loftus B."/>
            <person name="Xi Z."/>
            <person name="Megy K."/>
            <person name="Grabherr M."/>
            <person name="Ren Q."/>
            <person name="Zdobnov E.M."/>
            <person name="Lobo N.F."/>
            <person name="Campbell K.S."/>
            <person name="Brown S.E."/>
            <person name="Bonaldo M.F."/>
            <person name="Zhu J."/>
            <person name="Sinkins S.P."/>
            <person name="Hogenkamp D.G."/>
            <person name="Amedeo P."/>
            <person name="Arensburger P."/>
            <person name="Atkinson P.W."/>
            <person name="Bidwell S."/>
            <person name="Biedler J."/>
            <person name="Birney E."/>
            <person name="Bruggner R.V."/>
            <person name="Costas J."/>
            <person name="Coy M.R."/>
            <person name="Crabtree J."/>
            <person name="Crawford M."/>
            <person name="Debruyn B."/>
            <person name="Decaprio D."/>
            <person name="Eiglmeier K."/>
            <person name="Eisenstadt E."/>
            <person name="El-Dorry H."/>
            <person name="Gelbart W.M."/>
            <person name="Gomes S.L."/>
            <person name="Hammond M."/>
            <person name="Hannick L.I."/>
            <person name="Hogan J.R."/>
            <person name="Holmes M.H."/>
            <person name="Jaffe D."/>
            <person name="Johnston J.S."/>
            <person name="Kennedy R.C."/>
            <person name="Koo H."/>
            <person name="Kravitz S."/>
            <person name="Kriventseva E.V."/>
            <person name="Kulp D."/>
            <person name="Labutti K."/>
            <person name="Lee E."/>
            <person name="Li S."/>
            <person name="Lovin D.D."/>
            <person name="Mao C."/>
            <person name="Mauceli E."/>
            <person name="Menck C.F."/>
            <person name="Miller J.R."/>
            <person name="Montgomery P."/>
            <person name="Mori A."/>
            <person name="Nascimento A.L."/>
            <person name="Naveira H.F."/>
            <person name="Nusbaum C."/>
            <person name="O'leary S."/>
            <person name="Orvis J."/>
            <person name="Pertea M."/>
            <person name="Quesneville H."/>
            <person name="Reidenbach K.R."/>
            <person name="Rogers Y.H."/>
            <person name="Roth C.W."/>
            <person name="Schneider J.R."/>
            <person name="Schatz M."/>
            <person name="Shumway M."/>
            <person name="Stanke M."/>
            <person name="Stinson E.O."/>
            <person name="Tubio J.M."/>
            <person name="Vanzee J.P."/>
            <person name="Verjovski-Almeida S."/>
            <person name="Werner D."/>
            <person name="White O."/>
            <person name="Wyder S."/>
            <person name="Zeng Q."/>
            <person name="Zhao Q."/>
            <person name="Zhao Y."/>
            <person name="Hill C.A."/>
            <person name="Raikhel A.S."/>
            <person name="Soares M.B."/>
            <person name="Knudson D.L."/>
            <person name="Lee N.H."/>
            <person name="Galagan J."/>
            <person name="Salzberg S.L."/>
            <person name="Paulsen I.T."/>
            <person name="Dimopoulos G."/>
            <person name="Collins F.H."/>
            <person name="Birren B."/>
            <person name="Fraser-Liggett C.M."/>
            <person name="Severson D.W."/>
        </authorList>
    </citation>
    <scope>NUCLEOTIDE SEQUENCE [LARGE SCALE GENOMIC DNA]</scope>
    <source>
        <strain evidence="9">Liverpool</strain>
    </source>
</reference>
<reference evidence="9" key="3">
    <citation type="submission" date="2012-09" db="EMBL/GenBank/DDBJ databases">
        <authorList>
            <consortium name="VectorBase"/>
        </authorList>
    </citation>
    <scope>NUCLEOTIDE SEQUENCE</scope>
    <source>
        <strain evidence="9">Liverpool</strain>
    </source>
</reference>
<dbReference type="InterPro" id="IPR026140">
    <property type="entry name" value="Ribosomal_mS26"/>
</dbReference>
<gene>
    <name evidence="9" type="ORF">AaeL_AAEL008800</name>
</gene>
<evidence type="ECO:0000256" key="5">
    <source>
        <dbReference type="ARBA" id="ARBA00023128"/>
    </source>
</evidence>
<proteinExistence type="inferred from homology"/>
<accession>Q16XP5</accession>
<dbReference type="PaxDb" id="7159-AAEL008800-PA"/>
<keyword evidence="4" id="KW-0689">Ribosomal protein</keyword>
<dbReference type="VEuPathDB" id="VectorBase:AAEL008800"/>
<dbReference type="Proteomes" id="UP000682892">
    <property type="component" value="Unassembled WGS sequence"/>
</dbReference>
<dbReference type="PhylomeDB" id="Q16XP5"/>
<evidence type="ECO:0000313" key="10">
    <source>
        <dbReference type="Proteomes" id="UP000682892"/>
    </source>
</evidence>
<dbReference type="EMBL" id="CH477534">
    <property type="protein sequence ID" value="EAT39397.1"/>
    <property type="molecule type" value="Genomic_DNA"/>
</dbReference>
<evidence type="ECO:0000256" key="1">
    <source>
        <dbReference type="ARBA" id="ARBA00004173"/>
    </source>
</evidence>
<sequence>MSGIACAVGLLSSKCILSAQPQSAGRILLQYTAVRYRRKPRWLGTAKSKLFRVPERHQQVEEEVAELKRLHNVYHTQMKAVRRFLIDEVEASKLVSRAGMVIQTPEEEASEWEQIQRINEEWNRKIGEVREKRLADEREQRKNYILERLVAKEQRDQENRERVEERVRLEKELARNYITRDNIDKAIEMALVQPMSYNFSIDLSGNIRRLGEEQNQESSN</sequence>